<gene>
    <name evidence="1" type="ORF">V6N12_039246</name>
</gene>
<reference evidence="1 2" key="1">
    <citation type="journal article" date="2024" name="G3 (Bethesda)">
        <title>Genome assembly of Hibiscus sabdariffa L. provides insights into metabolisms of medicinal natural products.</title>
        <authorList>
            <person name="Kim T."/>
        </authorList>
    </citation>
    <scope>NUCLEOTIDE SEQUENCE [LARGE SCALE GENOMIC DNA]</scope>
    <source>
        <strain evidence="1">TK-2024</strain>
        <tissue evidence="1">Old leaves</tissue>
    </source>
</reference>
<dbReference type="Proteomes" id="UP001472677">
    <property type="component" value="Unassembled WGS sequence"/>
</dbReference>
<organism evidence="1 2">
    <name type="scientific">Hibiscus sabdariffa</name>
    <name type="common">roselle</name>
    <dbReference type="NCBI Taxonomy" id="183260"/>
    <lineage>
        <taxon>Eukaryota</taxon>
        <taxon>Viridiplantae</taxon>
        <taxon>Streptophyta</taxon>
        <taxon>Embryophyta</taxon>
        <taxon>Tracheophyta</taxon>
        <taxon>Spermatophyta</taxon>
        <taxon>Magnoliopsida</taxon>
        <taxon>eudicotyledons</taxon>
        <taxon>Gunneridae</taxon>
        <taxon>Pentapetalae</taxon>
        <taxon>rosids</taxon>
        <taxon>malvids</taxon>
        <taxon>Malvales</taxon>
        <taxon>Malvaceae</taxon>
        <taxon>Malvoideae</taxon>
        <taxon>Hibiscus</taxon>
    </lineage>
</organism>
<accession>A0ABR2E040</accession>
<name>A0ABR2E040_9ROSI</name>
<dbReference type="EMBL" id="JBBPBM010000020">
    <property type="protein sequence ID" value="KAK8550544.1"/>
    <property type="molecule type" value="Genomic_DNA"/>
</dbReference>
<protein>
    <submittedName>
        <fullName evidence="1">Uncharacterized protein</fullName>
    </submittedName>
</protein>
<keyword evidence="2" id="KW-1185">Reference proteome</keyword>
<sequence length="94" mass="10385">MNGEQIEETRTRAFSPCFLFSQGDAASWVSKGTKAKGGLYRAAAFSRISALAYHDKGTEHDKPFFEFTGAETWVPLTKARPTAVLTLLKDDNNI</sequence>
<proteinExistence type="predicted"/>
<evidence type="ECO:0000313" key="2">
    <source>
        <dbReference type="Proteomes" id="UP001472677"/>
    </source>
</evidence>
<comment type="caution">
    <text evidence="1">The sequence shown here is derived from an EMBL/GenBank/DDBJ whole genome shotgun (WGS) entry which is preliminary data.</text>
</comment>
<evidence type="ECO:0000313" key="1">
    <source>
        <dbReference type="EMBL" id="KAK8550544.1"/>
    </source>
</evidence>